<evidence type="ECO:0000313" key="6">
    <source>
        <dbReference type="Proteomes" id="UP001595593"/>
    </source>
</evidence>
<evidence type="ECO:0000259" key="4">
    <source>
        <dbReference type="Pfam" id="PF05726"/>
    </source>
</evidence>
<dbReference type="PIRSF" id="PIRSF006232">
    <property type="entry name" value="Pirin"/>
    <property type="match status" value="1"/>
</dbReference>
<comment type="similarity">
    <text evidence="1 2">Belongs to the pirin family.</text>
</comment>
<keyword evidence="6" id="KW-1185">Reference proteome</keyword>
<accession>A0ABV7G5Q5</accession>
<evidence type="ECO:0000259" key="3">
    <source>
        <dbReference type="Pfam" id="PF02678"/>
    </source>
</evidence>
<dbReference type="CDD" id="cd02909">
    <property type="entry name" value="cupin_pirin_N"/>
    <property type="match status" value="1"/>
</dbReference>
<comment type="caution">
    <text evidence="5">The sequence shown here is derived from an EMBL/GenBank/DDBJ whole genome shotgun (WGS) entry which is preliminary data.</text>
</comment>
<dbReference type="RefSeq" id="WP_379596315.1">
    <property type="nucleotide sequence ID" value="NZ_JBHRTN010000009.1"/>
</dbReference>
<proteinExistence type="inferred from homology"/>
<dbReference type="EMBL" id="JBHRTN010000009">
    <property type="protein sequence ID" value="MFC3125547.1"/>
    <property type="molecule type" value="Genomic_DNA"/>
</dbReference>
<evidence type="ECO:0000256" key="2">
    <source>
        <dbReference type="RuleBase" id="RU003457"/>
    </source>
</evidence>
<dbReference type="InterPro" id="IPR012093">
    <property type="entry name" value="Pirin"/>
</dbReference>
<organism evidence="5 6">
    <name type="scientific">Teichococcus globiformis</name>
    <dbReference type="NCBI Taxonomy" id="2307229"/>
    <lineage>
        <taxon>Bacteria</taxon>
        <taxon>Pseudomonadati</taxon>
        <taxon>Pseudomonadota</taxon>
        <taxon>Alphaproteobacteria</taxon>
        <taxon>Acetobacterales</taxon>
        <taxon>Roseomonadaceae</taxon>
        <taxon>Roseomonas</taxon>
    </lineage>
</organism>
<dbReference type="CDD" id="cd02247">
    <property type="entry name" value="cupin_pirin_C"/>
    <property type="match status" value="1"/>
</dbReference>
<dbReference type="InterPro" id="IPR003829">
    <property type="entry name" value="Pirin_N_dom"/>
</dbReference>
<dbReference type="InterPro" id="IPR014710">
    <property type="entry name" value="RmlC-like_jellyroll"/>
</dbReference>
<dbReference type="InterPro" id="IPR011051">
    <property type="entry name" value="RmlC_Cupin_sf"/>
</dbReference>
<dbReference type="PANTHER" id="PTHR13903">
    <property type="entry name" value="PIRIN-RELATED"/>
    <property type="match status" value="1"/>
</dbReference>
<dbReference type="PANTHER" id="PTHR13903:SF8">
    <property type="entry name" value="PIRIN"/>
    <property type="match status" value="1"/>
</dbReference>
<dbReference type="Pfam" id="PF05726">
    <property type="entry name" value="Pirin_C"/>
    <property type="match status" value="1"/>
</dbReference>
<evidence type="ECO:0000313" key="5">
    <source>
        <dbReference type="EMBL" id="MFC3125547.1"/>
    </source>
</evidence>
<gene>
    <name evidence="5" type="ORF">ACFOD4_10775</name>
</gene>
<sequence length="297" mass="32655">MIEMVIDQRRHDLGGGFEVGRVLPFSKRRMIGPFIFFDHMGPTQIPAGVDHGVDVRPHPHVGLSTVSYLFSGEIMHRDSLGYEQAIRPQEVNWMVAGRGITHSERLERARLQGDRIHGIQAWVALPKELEETAPSFSHYSGVDLPQWDEAGVRGHLIAGSAYGLTAATKTHSPLFYAHLDMAAGASAEIPAGYQERALYIATGEVEMDGRRYGSGKLLVVGSTGSRVRAFKESTVMVLGGEPVGERFIYWNFVSSSKDRLRQAASEWRAGGMKLPDADDVEFIPLPDDTAPSVRAIS</sequence>
<dbReference type="Gene3D" id="2.60.120.10">
    <property type="entry name" value="Jelly Rolls"/>
    <property type="match status" value="2"/>
</dbReference>
<feature type="domain" description="Pirin N-terminal" evidence="3">
    <location>
        <begin position="17"/>
        <end position="123"/>
    </location>
</feature>
<feature type="domain" description="Pirin C-terminal" evidence="4">
    <location>
        <begin position="176"/>
        <end position="272"/>
    </location>
</feature>
<evidence type="ECO:0000256" key="1">
    <source>
        <dbReference type="ARBA" id="ARBA00008416"/>
    </source>
</evidence>
<dbReference type="Proteomes" id="UP001595593">
    <property type="component" value="Unassembled WGS sequence"/>
</dbReference>
<protein>
    <submittedName>
        <fullName evidence="5">Pirin family protein</fullName>
    </submittedName>
</protein>
<name>A0ABV7G5Q5_9PROT</name>
<dbReference type="InterPro" id="IPR008778">
    <property type="entry name" value="Pirin_C_dom"/>
</dbReference>
<dbReference type="SUPFAM" id="SSF51182">
    <property type="entry name" value="RmlC-like cupins"/>
    <property type="match status" value="1"/>
</dbReference>
<reference evidence="6" key="1">
    <citation type="journal article" date="2019" name="Int. J. Syst. Evol. Microbiol.">
        <title>The Global Catalogue of Microorganisms (GCM) 10K type strain sequencing project: providing services to taxonomists for standard genome sequencing and annotation.</title>
        <authorList>
            <consortium name="The Broad Institute Genomics Platform"/>
            <consortium name="The Broad Institute Genome Sequencing Center for Infectious Disease"/>
            <person name="Wu L."/>
            <person name="Ma J."/>
        </authorList>
    </citation>
    <scope>NUCLEOTIDE SEQUENCE [LARGE SCALE GENOMIC DNA]</scope>
    <source>
        <strain evidence="6">KCTC 52094</strain>
    </source>
</reference>
<dbReference type="Pfam" id="PF02678">
    <property type="entry name" value="Pirin"/>
    <property type="match status" value="1"/>
</dbReference>